<accession>A0A1M5DE94</accession>
<evidence type="ECO:0000313" key="2">
    <source>
        <dbReference type="EMBL" id="SHF65260.1"/>
    </source>
</evidence>
<dbReference type="STRING" id="1484053.SAMN05444274_10762"/>
<dbReference type="AlphaFoldDB" id="A0A1M5DE94"/>
<sequence>MKKSIFNILILLSVFSLTFVACSKDDENETPGTSGKYELVINGNTISKGTSNEIGMAGNEISISKGDEFSILITSVPGTVGNTIDIGTNYASVTILGENLLLSDGSTEMYVGVSGTIKRVSADKITFEGTCADATLLKSYSFSGSVESDVYKMIK</sequence>
<evidence type="ECO:0000256" key="1">
    <source>
        <dbReference type="SAM" id="SignalP"/>
    </source>
</evidence>
<evidence type="ECO:0008006" key="4">
    <source>
        <dbReference type="Google" id="ProtNLM"/>
    </source>
</evidence>
<name>A0A1M5DE94_9BACT</name>
<dbReference type="PROSITE" id="PS51257">
    <property type="entry name" value="PROKAR_LIPOPROTEIN"/>
    <property type="match status" value="1"/>
</dbReference>
<feature type="signal peptide" evidence="1">
    <location>
        <begin position="1"/>
        <end position="23"/>
    </location>
</feature>
<organism evidence="2 3">
    <name type="scientific">Mariniphaga anaerophila</name>
    <dbReference type="NCBI Taxonomy" id="1484053"/>
    <lineage>
        <taxon>Bacteria</taxon>
        <taxon>Pseudomonadati</taxon>
        <taxon>Bacteroidota</taxon>
        <taxon>Bacteroidia</taxon>
        <taxon>Marinilabiliales</taxon>
        <taxon>Prolixibacteraceae</taxon>
        <taxon>Mariniphaga</taxon>
    </lineage>
</organism>
<protein>
    <recommendedName>
        <fullName evidence="4">Calycin-like beta-barrel domain-containing protein</fullName>
    </recommendedName>
</protein>
<gene>
    <name evidence="2" type="ORF">SAMN05444274_10762</name>
</gene>
<dbReference type="RefSeq" id="WP_073002686.1">
    <property type="nucleotide sequence ID" value="NZ_FQUM01000007.1"/>
</dbReference>
<proteinExistence type="predicted"/>
<feature type="chain" id="PRO_5012612441" description="Calycin-like beta-barrel domain-containing protein" evidence="1">
    <location>
        <begin position="24"/>
        <end position="155"/>
    </location>
</feature>
<evidence type="ECO:0000313" key="3">
    <source>
        <dbReference type="Proteomes" id="UP000184164"/>
    </source>
</evidence>
<reference evidence="2 3" key="1">
    <citation type="submission" date="2016-11" db="EMBL/GenBank/DDBJ databases">
        <authorList>
            <person name="Jaros S."/>
            <person name="Januszkiewicz K."/>
            <person name="Wedrychowicz H."/>
        </authorList>
    </citation>
    <scope>NUCLEOTIDE SEQUENCE [LARGE SCALE GENOMIC DNA]</scope>
    <source>
        <strain evidence="2 3">DSM 26910</strain>
    </source>
</reference>
<dbReference type="EMBL" id="FQUM01000007">
    <property type="protein sequence ID" value="SHF65260.1"/>
    <property type="molecule type" value="Genomic_DNA"/>
</dbReference>
<dbReference type="OrthoDB" id="1122094at2"/>
<keyword evidence="1" id="KW-0732">Signal</keyword>
<dbReference type="Proteomes" id="UP000184164">
    <property type="component" value="Unassembled WGS sequence"/>
</dbReference>
<keyword evidence="3" id="KW-1185">Reference proteome</keyword>